<gene>
    <name evidence="1" type="ORF">MBBAR_3c00620</name>
</gene>
<keyword evidence="2" id="KW-1185">Reference proteome</keyword>
<proteinExistence type="predicted"/>
<reference evidence="1 2" key="1">
    <citation type="submission" date="2014-12" db="EMBL/GenBank/DDBJ databases">
        <title>Genome sequence of Methanobrevibacter arboriphilicus DH1, DSM1125.</title>
        <authorList>
            <person name="Poehlein A."/>
            <person name="Thauer R.K."/>
            <person name="Seedorf H."/>
            <person name="Daniel R."/>
        </authorList>
    </citation>
    <scope>NUCLEOTIDE SEQUENCE [LARGE SCALE GENOMIC DNA]</scope>
    <source>
        <strain evidence="1 2">DH1</strain>
    </source>
</reference>
<comment type="caution">
    <text evidence="1">The sequence shown here is derived from an EMBL/GenBank/DDBJ whole genome shotgun (WGS) entry which is preliminary data.</text>
</comment>
<dbReference type="Proteomes" id="UP000191661">
    <property type="component" value="Unassembled WGS sequence"/>
</dbReference>
<evidence type="ECO:0000313" key="2">
    <source>
        <dbReference type="Proteomes" id="UP000191661"/>
    </source>
</evidence>
<dbReference type="InterPro" id="IPR003795">
    <property type="entry name" value="DUF192"/>
</dbReference>
<dbReference type="Gene3D" id="2.60.120.1140">
    <property type="entry name" value="Protein of unknown function DUF192"/>
    <property type="match status" value="1"/>
</dbReference>
<protein>
    <recommendedName>
        <fullName evidence="3">DUF192 domain-containing protein</fullName>
    </recommendedName>
</protein>
<dbReference type="AlphaFoldDB" id="A0A1V6N493"/>
<evidence type="ECO:0000313" key="1">
    <source>
        <dbReference type="EMBL" id="OQD59407.1"/>
    </source>
</evidence>
<dbReference type="Pfam" id="PF02643">
    <property type="entry name" value="DUF192"/>
    <property type="match status" value="1"/>
</dbReference>
<dbReference type="EMBL" id="JXMW01000003">
    <property type="protein sequence ID" value="OQD59407.1"/>
    <property type="molecule type" value="Genomic_DNA"/>
</dbReference>
<organism evidence="1 2">
    <name type="scientific">Methanobrevibacter arboriphilus JCM 13429 = DSM 1125</name>
    <dbReference type="NCBI Taxonomy" id="1300164"/>
    <lineage>
        <taxon>Archaea</taxon>
        <taxon>Methanobacteriati</taxon>
        <taxon>Methanobacteriota</taxon>
        <taxon>Methanomada group</taxon>
        <taxon>Methanobacteria</taxon>
        <taxon>Methanobacteriales</taxon>
        <taxon>Methanobacteriaceae</taxon>
        <taxon>Methanobrevibacter</taxon>
    </lineage>
</organism>
<evidence type="ECO:0008006" key="3">
    <source>
        <dbReference type="Google" id="ProtNLM"/>
    </source>
</evidence>
<name>A0A1V6N493_METAZ</name>
<dbReference type="InterPro" id="IPR038695">
    <property type="entry name" value="Saro_0823-like_sf"/>
</dbReference>
<accession>A0A1V6N493</accession>
<sequence length="92" mass="10974">MFKKDLEYILVIKTANSNVKIYSSIHTFFMRINIDVIFLNEEKKVIETAHISPWKFYNPKNKAHYILELKEGSIKKYKIKIGDKLDFVCEFI</sequence>